<keyword evidence="7" id="KW-1185">Reference proteome</keyword>
<evidence type="ECO:0000256" key="3">
    <source>
        <dbReference type="ARBA" id="ARBA00022786"/>
    </source>
</evidence>
<keyword evidence="4" id="KW-0862">Zinc</keyword>
<evidence type="ECO:0000256" key="1">
    <source>
        <dbReference type="ARBA" id="ARBA00022723"/>
    </source>
</evidence>
<dbReference type="AlphaFoldDB" id="A0A914YQX8"/>
<feature type="domain" description="IBR" evidence="6">
    <location>
        <begin position="95"/>
        <end position="155"/>
    </location>
</feature>
<proteinExistence type="predicted"/>
<organism evidence="7 8">
    <name type="scientific">Panagrolaimus superbus</name>
    <dbReference type="NCBI Taxonomy" id="310955"/>
    <lineage>
        <taxon>Eukaryota</taxon>
        <taxon>Metazoa</taxon>
        <taxon>Ecdysozoa</taxon>
        <taxon>Nematoda</taxon>
        <taxon>Chromadorea</taxon>
        <taxon>Rhabditida</taxon>
        <taxon>Tylenchina</taxon>
        <taxon>Panagrolaimomorpha</taxon>
        <taxon>Panagrolaimoidea</taxon>
        <taxon>Panagrolaimidae</taxon>
        <taxon>Panagrolaimus</taxon>
    </lineage>
</organism>
<dbReference type="Proteomes" id="UP000887577">
    <property type="component" value="Unplaced"/>
</dbReference>
<evidence type="ECO:0000313" key="8">
    <source>
        <dbReference type="WBParaSite" id="PSU_v2.g2421.t1"/>
    </source>
</evidence>
<keyword evidence="1" id="KW-0479">Metal-binding</keyword>
<dbReference type="WBParaSite" id="PSU_v2.g2421.t1">
    <property type="protein sequence ID" value="PSU_v2.g2421.t1"/>
    <property type="gene ID" value="PSU_v2.g2421"/>
</dbReference>
<keyword evidence="3" id="KW-0833">Ubl conjugation pathway</keyword>
<feature type="compositionally biased region" description="Polar residues" evidence="5">
    <location>
        <begin position="364"/>
        <end position="375"/>
    </location>
</feature>
<reference evidence="8" key="1">
    <citation type="submission" date="2022-11" db="UniProtKB">
        <authorList>
            <consortium name="WormBaseParasite"/>
        </authorList>
    </citation>
    <scope>IDENTIFICATION</scope>
</reference>
<evidence type="ECO:0000256" key="5">
    <source>
        <dbReference type="SAM" id="MobiDB-lite"/>
    </source>
</evidence>
<evidence type="ECO:0000256" key="4">
    <source>
        <dbReference type="ARBA" id="ARBA00022833"/>
    </source>
</evidence>
<protein>
    <submittedName>
        <fullName evidence="8">IBR domain-containing protein</fullName>
    </submittedName>
</protein>
<name>A0A914YQX8_9BILA</name>
<evidence type="ECO:0000259" key="6">
    <source>
        <dbReference type="SMART" id="SM00647"/>
    </source>
</evidence>
<keyword evidence="2" id="KW-0863">Zinc-finger</keyword>
<dbReference type="SMART" id="SM00647">
    <property type="entry name" value="IBR"/>
    <property type="match status" value="1"/>
</dbReference>
<dbReference type="GO" id="GO:0008270">
    <property type="term" value="F:zinc ion binding"/>
    <property type="evidence" value="ECO:0007669"/>
    <property type="project" value="UniProtKB-KW"/>
</dbReference>
<evidence type="ECO:0000313" key="7">
    <source>
        <dbReference type="Proteomes" id="UP000887577"/>
    </source>
</evidence>
<sequence>MPFIQQKFKTFGLKLPNENPNYQILTTKDIIDEINELTKKAIEIFEGVSTEDCQKLLHEFNWDCNRLLEKYYEADSFEAFVKKNNFDLSVPFPSETMITSFIQSNSLLFKRCPNKTKNCKKVIKIQFSEVEEIICECDFTFCFKCGNLPHSPFPCILIPEWNKQCDEYDEILANNDVICPHCFVKTREVENGEFMTTVCKLIQHFLEKILPLPLFNFFLDKEYLLKYSSISSILLLFEFFLKDLKIYLANLMQKVRSISEFNDNMIFDETKSDILDALFVVQQHLGKILKFVTETKGWIFKIPEIQQAYDKINEDMNDANDDDDMGDKDIAELIGDIDMEDEIDDSSDVGGKSSESDNEENDLIISNDNDNGQENNDIDYWTCDDDMEDEYVIL</sequence>
<evidence type="ECO:0000256" key="2">
    <source>
        <dbReference type="ARBA" id="ARBA00022771"/>
    </source>
</evidence>
<accession>A0A914YQX8</accession>
<feature type="region of interest" description="Disordered" evidence="5">
    <location>
        <begin position="342"/>
        <end position="381"/>
    </location>
</feature>
<dbReference type="Pfam" id="PF01485">
    <property type="entry name" value="IBR"/>
    <property type="match status" value="1"/>
</dbReference>
<dbReference type="InterPro" id="IPR002867">
    <property type="entry name" value="IBR_dom"/>
</dbReference>